<dbReference type="Proteomes" id="UP000468650">
    <property type="component" value="Unassembled WGS sequence"/>
</dbReference>
<organism evidence="1 2">
    <name type="scientific">Phaeocystidibacter luteus</name>
    <dbReference type="NCBI Taxonomy" id="911197"/>
    <lineage>
        <taxon>Bacteria</taxon>
        <taxon>Pseudomonadati</taxon>
        <taxon>Bacteroidota</taxon>
        <taxon>Flavobacteriia</taxon>
        <taxon>Flavobacteriales</taxon>
        <taxon>Phaeocystidibacteraceae</taxon>
        <taxon>Phaeocystidibacter</taxon>
    </lineage>
</organism>
<dbReference type="EMBL" id="WBVO01000001">
    <property type="protein sequence ID" value="KAB2814215.1"/>
    <property type="molecule type" value="Genomic_DNA"/>
</dbReference>
<comment type="caution">
    <text evidence="1">The sequence shown here is derived from an EMBL/GenBank/DDBJ whole genome shotgun (WGS) entry which is preliminary data.</text>
</comment>
<evidence type="ECO:0000313" key="1">
    <source>
        <dbReference type="EMBL" id="KAB2814215.1"/>
    </source>
</evidence>
<reference evidence="1 2" key="1">
    <citation type="submission" date="2019-09" db="EMBL/GenBank/DDBJ databases">
        <title>Genomes of family Cryomorphaceae.</title>
        <authorList>
            <person name="Bowman J.P."/>
        </authorList>
    </citation>
    <scope>NUCLEOTIDE SEQUENCE [LARGE SCALE GENOMIC DNA]</scope>
    <source>
        <strain evidence="1 2">LMG 25704</strain>
    </source>
</reference>
<protein>
    <submittedName>
        <fullName evidence="1">Uncharacterized protein</fullName>
    </submittedName>
</protein>
<keyword evidence="2" id="KW-1185">Reference proteome</keyword>
<proteinExistence type="predicted"/>
<gene>
    <name evidence="1" type="ORF">F8C67_00360</name>
</gene>
<accession>A0A6N6RK17</accession>
<dbReference type="RefSeq" id="WP_151665796.1">
    <property type="nucleotide sequence ID" value="NZ_WBVO01000001.1"/>
</dbReference>
<dbReference type="AlphaFoldDB" id="A0A6N6RK17"/>
<name>A0A6N6RK17_9FLAO</name>
<dbReference type="OrthoDB" id="9852705at2"/>
<sequence>MSNQRHWLLLFMLTLPFLGWAQTRTLEELTDEIVTSVTTSYAISDSLFISLEEYHLLIERQPLSRDAKSDFKQEVNDIHETQTSEFYDGLKALQRIYVSEINNGATMKLDSIWLLEVDGTRNIYEIRLEFHFEYEDDEQSSQLYLDSMVGAVRRRFSFLSPLVEAYE</sequence>
<evidence type="ECO:0000313" key="2">
    <source>
        <dbReference type="Proteomes" id="UP000468650"/>
    </source>
</evidence>